<sequence length="242" mass="27870">MSKYTTGEMAKLCDVSVRTVQFYDTKELLKPAELSEGGRRLYSDDDLQKLHLICLLKTFGLSLDAIKDVLNSETPNKVLLLLLEEQARQIHAEIEKGQNQIKAIEVVMTNLRNSKTIQVNSINDIDHIMNGERKLKKTYRTMLAVGIPMDIIEIATIYIWITKGIWWPFAISMVIIIAIAILLLKMYYKNTAYICPECGVKFKPKFREFVFSKHTPKMRKLTCTACEHKGWCVETYSDEVQK</sequence>
<keyword evidence="2" id="KW-0472">Membrane</keyword>
<dbReference type="SUPFAM" id="SSF46955">
    <property type="entry name" value="Putative DNA-binding domain"/>
    <property type="match status" value="1"/>
</dbReference>
<evidence type="ECO:0000313" key="5">
    <source>
        <dbReference type="Proteomes" id="UP000614200"/>
    </source>
</evidence>
<evidence type="ECO:0000259" key="3">
    <source>
        <dbReference type="PROSITE" id="PS50937"/>
    </source>
</evidence>
<keyword evidence="2" id="KW-1133">Transmembrane helix</keyword>
<evidence type="ECO:0000256" key="2">
    <source>
        <dbReference type="SAM" id="Phobius"/>
    </source>
</evidence>
<dbReference type="InterPro" id="IPR047057">
    <property type="entry name" value="MerR_fam"/>
</dbReference>
<dbReference type="PANTHER" id="PTHR30204">
    <property type="entry name" value="REDOX-CYCLING DRUG-SENSING TRANSCRIPTIONAL ACTIVATOR SOXR"/>
    <property type="match status" value="1"/>
</dbReference>
<dbReference type="InterPro" id="IPR009061">
    <property type="entry name" value="DNA-bd_dom_put_sf"/>
</dbReference>
<name>A0ABR9ZRN8_9FIRM</name>
<feature type="domain" description="HTH merR-type" evidence="3">
    <location>
        <begin position="3"/>
        <end position="72"/>
    </location>
</feature>
<dbReference type="Gene3D" id="1.10.1660.10">
    <property type="match status" value="1"/>
</dbReference>
<dbReference type="PRINTS" id="PR00040">
    <property type="entry name" value="HTHMERR"/>
</dbReference>
<comment type="caution">
    <text evidence="4">The sequence shown here is derived from an EMBL/GenBank/DDBJ whole genome shotgun (WGS) entry which is preliminary data.</text>
</comment>
<evidence type="ECO:0000313" key="4">
    <source>
        <dbReference type="EMBL" id="MBF4693119.1"/>
    </source>
</evidence>
<accession>A0ABR9ZRN8</accession>
<feature type="transmembrane region" description="Helical" evidence="2">
    <location>
        <begin position="139"/>
        <end position="159"/>
    </location>
</feature>
<proteinExistence type="predicted"/>
<dbReference type="PANTHER" id="PTHR30204:SF96">
    <property type="entry name" value="CHROMOSOME-ANCHORING PROTEIN RACA"/>
    <property type="match status" value="1"/>
</dbReference>
<keyword evidence="1" id="KW-0238">DNA-binding</keyword>
<dbReference type="InterPro" id="IPR000551">
    <property type="entry name" value="MerR-type_HTH_dom"/>
</dbReference>
<dbReference type="RefSeq" id="WP_194701349.1">
    <property type="nucleotide sequence ID" value="NZ_JADKNH010000004.1"/>
</dbReference>
<dbReference type="PROSITE" id="PS50937">
    <property type="entry name" value="HTH_MERR_2"/>
    <property type="match status" value="1"/>
</dbReference>
<feature type="transmembrane region" description="Helical" evidence="2">
    <location>
        <begin position="165"/>
        <end position="184"/>
    </location>
</feature>
<dbReference type="Proteomes" id="UP000614200">
    <property type="component" value="Unassembled WGS sequence"/>
</dbReference>
<evidence type="ECO:0000256" key="1">
    <source>
        <dbReference type="ARBA" id="ARBA00023125"/>
    </source>
</evidence>
<keyword evidence="5" id="KW-1185">Reference proteome</keyword>
<dbReference type="CDD" id="cd01106">
    <property type="entry name" value="HTH_TipAL-Mta"/>
    <property type="match status" value="1"/>
</dbReference>
<reference evidence="4 5" key="1">
    <citation type="submission" date="2020-11" db="EMBL/GenBank/DDBJ databases">
        <title>Fusibacter basophilias sp. nov.</title>
        <authorList>
            <person name="Qiu D."/>
        </authorList>
    </citation>
    <scope>NUCLEOTIDE SEQUENCE [LARGE SCALE GENOMIC DNA]</scope>
    <source>
        <strain evidence="4 5">Q10-2</strain>
    </source>
</reference>
<keyword evidence="2" id="KW-0812">Transmembrane</keyword>
<organism evidence="4 5">
    <name type="scientific">Fusibacter ferrireducens</name>
    <dbReference type="NCBI Taxonomy" id="2785058"/>
    <lineage>
        <taxon>Bacteria</taxon>
        <taxon>Bacillati</taxon>
        <taxon>Bacillota</taxon>
        <taxon>Clostridia</taxon>
        <taxon>Eubacteriales</taxon>
        <taxon>Eubacteriales Family XII. Incertae Sedis</taxon>
        <taxon>Fusibacter</taxon>
    </lineage>
</organism>
<dbReference type="Pfam" id="PF13411">
    <property type="entry name" value="MerR_1"/>
    <property type="match status" value="1"/>
</dbReference>
<gene>
    <name evidence="4" type="ORF">ISU02_08305</name>
</gene>
<dbReference type="SMART" id="SM00422">
    <property type="entry name" value="HTH_MERR"/>
    <property type="match status" value="1"/>
</dbReference>
<protein>
    <submittedName>
        <fullName evidence="4">MerR family transcriptional regulator</fullName>
    </submittedName>
</protein>
<dbReference type="EMBL" id="JADKNH010000004">
    <property type="protein sequence ID" value="MBF4693119.1"/>
    <property type="molecule type" value="Genomic_DNA"/>
</dbReference>